<keyword evidence="2" id="KW-0238">DNA-binding</keyword>
<keyword evidence="6" id="KW-1185">Reference proteome</keyword>
<dbReference type="EMBL" id="BAOP01000010">
    <property type="protein sequence ID" value="GAC79547.1"/>
    <property type="molecule type" value="Genomic_DNA"/>
</dbReference>
<dbReference type="RefSeq" id="WP_008378045.1">
    <property type="nucleotide sequence ID" value="NZ_BAOP01000010.1"/>
</dbReference>
<dbReference type="GO" id="GO:0003677">
    <property type="term" value="F:DNA binding"/>
    <property type="evidence" value="ECO:0007669"/>
    <property type="project" value="UniProtKB-KW"/>
</dbReference>
<dbReference type="SUPFAM" id="SSF46894">
    <property type="entry name" value="C-terminal effector domain of the bipartite response regulators"/>
    <property type="match status" value="1"/>
</dbReference>
<dbReference type="InterPro" id="IPR036388">
    <property type="entry name" value="WH-like_DNA-bd_sf"/>
</dbReference>
<evidence type="ECO:0000256" key="1">
    <source>
        <dbReference type="ARBA" id="ARBA00023015"/>
    </source>
</evidence>
<evidence type="ECO:0000313" key="5">
    <source>
        <dbReference type="EMBL" id="GAC79547.1"/>
    </source>
</evidence>
<accession>M3UVI4</accession>
<dbReference type="InterPro" id="IPR000792">
    <property type="entry name" value="Tscrpt_reg_LuxR_C"/>
</dbReference>
<evidence type="ECO:0000313" key="6">
    <source>
        <dbReference type="Proteomes" id="UP000035009"/>
    </source>
</evidence>
<dbReference type="PANTHER" id="PTHR44688">
    <property type="entry name" value="DNA-BINDING TRANSCRIPTIONAL ACTIVATOR DEVR_DOSR"/>
    <property type="match status" value="1"/>
</dbReference>
<evidence type="ECO:0000259" key="4">
    <source>
        <dbReference type="SMART" id="SM00421"/>
    </source>
</evidence>
<dbReference type="STRING" id="410332.SAMN04488550_2097"/>
<protein>
    <submittedName>
        <fullName evidence="5">Putative LuxR family transcriptional regulator</fullName>
    </submittedName>
</protein>
<dbReference type="OrthoDB" id="3171335at2"/>
<dbReference type="AlphaFoldDB" id="M3UVI4"/>
<dbReference type="Gene3D" id="1.10.10.10">
    <property type="entry name" value="Winged helix-like DNA-binding domain superfamily/Winged helix DNA-binding domain"/>
    <property type="match status" value="1"/>
</dbReference>
<dbReference type="SMART" id="SM00421">
    <property type="entry name" value="HTH_LUXR"/>
    <property type="match status" value="1"/>
</dbReference>
<dbReference type="GO" id="GO:0006355">
    <property type="term" value="P:regulation of DNA-templated transcription"/>
    <property type="evidence" value="ECO:0007669"/>
    <property type="project" value="InterPro"/>
</dbReference>
<organism evidence="5 6">
    <name type="scientific">Gordonia malaquae NBRC 108250</name>
    <dbReference type="NCBI Taxonomy" id="1223542"/>
    <lineage>
        <taxon>Bacteria</taxon>
        <taxon>Bacillati</taxon>
        <taxon>Actinomycetota</taxon>
        <taxon>Actinomycetes</taxon>
        <taxon>Mycobacteriales</taxon>
        <taxon>Gordoniaceae</taxon>
        <taxon>Gordonia</taxon>
    </lineage>
</organism>
<reference evidence="5 6" key="1">
    <citation type="submission" date="2013-02" db="EMBL/GenBank/DDBJ databases">
        <title>Whole genome shotgun sequence of Gordonia malaquae NBRC 108250.</title>
        <authorList>
            <person name="Yoshida I."/>
            <person name="Hosoyama A."/>
            <person name="Tsuchikane K."/>
            <person name="Ando Y."/>
            <person name="Baba S."/>
            <person name="Ohji S."/>
            <person name="Hamada M."/>
            <person name="Tamura T."/>
            <person name="Yamazoe A."/>
            <person name="Yamazaki S."/>
            <person name="Fujita N."/>
        </authorList>
    </citation>
    <scope>NUCLEOTIDE SEQUENCE [LARGE SCALE GENOMIC DNA]</scope>
    <source>
        <strain evidence="5 6">NBRC 108250</strain>
    </source>
</reference>
<sequence length="155" mass="16843">MTVAAIRTAPARQTARTATAFSSVSAPARSASAEQRRREALARLSARVMPLPGRPVYVETAAVRRMQALAPIVEPAAPELPRPTLTDREVEVLRTWLMVDSKPACGQELHISLGTVNTHLTRIRAKYAEIGRPASTKAALVARAIQDDIIDIEEL</sequence>
<name>M3UVI4_GORML</name>
<dbReference type="eggNOG" id="COG2197">
    <property type="taxonomic scope" value="Bacteria"/>
</dbReference>
<evidence type="ECO:0000256" key="2">
    <source>
        <dbReference type="ARBA" id="ARBA00023125"/>
    </source>
</evidence>
<gene>
    <name evidence="5" type="ORF">GM1_010_01370</name>
</gene>
<dbReference type="Pfam" id="PF00196">
    <property type="entry name" value="GerE"/>
    <property type="match status" value="1"/>
</dbReference>
<dbReference type="InterPro" id="IPR016032">
    <property type="entry name" value="Sig_transdc_resp-reg_C-effctor"/>
</dbReference>
<feature type="domain" description="HTH luxR-type" evidence="4">
    <location>
        <begin position="82"/>
        <end position="144"/>
    </location>
</feature>
<keyword evidence="1" id="KW-0805">Transcription regulation</keyword>
<dbReference type="PANTHER" id="PTHR44688:SF25">
    <property type="entry name" value="HTH LUXR-TYPE DOMAIN-CONTAINING PROTEIN"/>
    <property type="match status" value="1"/>
</dbReference>
<keyword evidence="3" id="KW-0804">Transcription</keyword>
<dbReference type="Proteomes" id="UP000035009">
    <property type="component" value="Unassembled WGS sequence"/>
</dbReference>
<evidence type="ECO:0000256" key="3">
    <source>
        <dbReference type="ARBA" id="ARBA00023163"/>
    </source>
</evidence>
<comment type="caution">
    <text evidence="5">The sequence shown here is derived from an EMBL/GenBank/DDBJ whole genome shotgun (WGS) entry which is preliminary data.</text>
</comment>
<proteinExistence type="predicted"/>